<proteinExistence type="predicted"/>
<evidence type="ECO:0000313" key="1">
    <source>
        <dbReference type="EMBL" id="PKZ67585.1"/>
    </source>
</evidence>
<comment type="caution">
    <text evidence="1">The sequence shown here is derived from an EMBL/GenBank/DDBJ whole genome shotgun (WGS) entry which is preliminary data.</text>
</comment>
<protein>
    <recommendedName>
        <fullName evidence="3">GIY-YIG domain-containing protein</fullName>
    </recommendedName>
</protein>
<sequence length="548" mass="61959">MNDYPVPEEFTTVDEWAAKQGFGPYVPFAGTATDVGGVTTVPHSGFYLLRFANDSYYLGESVNLRARMGGHNSYWGSEIQDARFIQQNLSKPQLRKVEKRLIYELNEFIPDRCRNKTHASKSFGSDGLDEFLTSDEQAAWLDDPHGFNADDSSPLKAMTSSQAVKYSTAAKHYLDHPDEAESTNVLRRYLDHCVPTPRRTEFQGWSVSTGTYGGARLLCVTVGRMETLVVTREMVGFIVVRESILVEGTSGIDEFLKRFLNVSAWYRHYDDAGKDTISLGADTPAGWTELLSDQRVLKAAGQLVFDVMSKHPCVYTRYHCPQVVEHVYPEFQREEDALQRSEARTPADLIAAEAVPAVQAAEVAAGQDSESSDTDLSDEELEFVEDDIVIYWFVNTGPKRLNRHTLADFLHSGEWKMEPNPKYELHVQEMLPGERIAVRTRKNVTKGVPFDRRGRQVSVMDILLTGTIVANPGDGCSVKVDWDPPSQPLQWYLYTNQDTVWAVPAGRSSWDDRLIEFAFGGAVQDVDWWRNQHYLKDRFGDLPVMTRR</sequence>
<reference evidence="1 2" key="1">
    <citation type="submission" date="2017-12" db="EMBL/GenBank/DDBJ databases">
        <title>Phylogenetic diversity of female urinary microbiome.</title>
        <authorList>
            <person name="Thomas-White K."/>
            <person name="Wolfe A.J."/>
        </authorList>
    </citation>
    <scope>NUCLEOTIDE SEQUENCE [LARGE SCALE GENOMIC DNA]</scope>
    <source>
        <strain evidence="1 2">UMB0777</strain>
    </source>
</reference>
<dbReference type="AlphaFoldDB" id="A0A2I1REN7"/>
<gene>
    <name evidence="1" type="ORF">CYJ73_02720</name>
</gene>
<dbReference type="EMBL" id="PKJC01000001">
    <property type="protein sequence ID" value="PKZ67585.1"/>
    <property type="molecule type" value="Genomic_DNA"/>
</dbReference>
<dbReference type="RefSeq" id="WP_101818930.1">
    <property type="nucleotide sequence ID" value="NZ_PKJC01000001.1"/>
</dbReference>
<evidence type="ECO:0008006" key="3">
    <source>
        <dbReference type="Google" id="ProtNLM"/>
    </source>
</evidence>
<evidence type="ECO:0000313" key="2">
    <source>
        <dbReference type="Proteomes" id="UP000234662"/>
    </source>
</evidence>
<organism evidence="1 2">
    <name type="scientific">Gordonia terrae</name>
    <dbReference type="NCBI Taxonomy" id="2055"/>
    <lineage>
        <taxon>Bacteria</taxon>
        <taxon>Bacillati</taxon>
        <taxon>Actinomycetota</taxon>
        <taxon>Actinomycetes</taxon>
        <taxon>Mycobacteriales</taxon>
        <taxon>Gordoniaceae</taxon>
        <taxon>Gordonia</taxon>
    </lineage>
</organism>
<dbReference type="Proteomes" id="UP000234662">
    <property type="component" value="Unassembled WGS sequence"/>
</dbReference>
<name>A0A2I1REN7_9ACTN</name>
<accession>A0A2I1REN7</accession>